<dbReference type="EMBL" id="JBGNUJ010000006">
    <property type="protein sequence ID" value="KAL3959310.1"/>
    <property type="molecule type" value="Genomic_DNA"/>
</dbReference>
<accession>A0ACC4DSJ9</accession>
<protein>
    <submittedName>
        <fullName evidence="1">Uncharacterized protein</fullName>
    </submittedName>
</protein>
<name>A0ACC4DSJ9_PURLI</name>
<proteinExistence type="predicted"/>
<comment type="caution">
    <text evidence="1">The sequence shown here is derived from an EMBL/GenBank/DDBJ whole genome shotgun (WGS) entry which is preliminary data.</text>
</comment>
<dbReference type="Proteomes" id="UP001638806">
    <property type="component" value="Unassembled WGS sequence"/>
</dbReference>
<evidence type="ECO:0000313" key="2">
    <source>
        <dbReference type="Proteomes" id="UP001638806"/>
    </source>
</evidence>
<sequence length="379" mass="41853">MNNNDITISDWHRPAALSFTMRSISPFTLAGLAARVLCKKQTALPSLEVRLDRDHGSVIKATITSHAAETIQLYIPGSLLDDRPIRKVNVSDGGTLFAQFAAGLGADIMTDREAHFIGRETEADGGKIHRSRTPFQSLSEGELVETVFDIAELYDVSKRGKYKIEASGSFLARGTHDRTSWPVYFVTNTLEVELHRGVSGVDTNSHIKRAEFSSSCIAGKLRAVIAVLHNCVNFALNAQRAAEWGPSSRMEVFFGKSDQKTRQHVTKVFARIEGACQNVCSDLPHIDCVDTLHYCSKQTLGYSNSSGLWLCDAFFKLPGRTRALWNDDQLGVVFHEIAHVENPRIDDYGYATAVLSLSSAKALTNADNYLYFARSAAYL</sequence>
<reference evidence="1" key="1">
    <citation type="submission" date="2024-12" db="EMBL/GenBank/DDBJ databases">
        <title>Comparative genomics and development of molecular markers within Purpureocillium lilacinum and among Purpureocillium species.</title>
        <authorList>
            <person name="Yeh Z.-Y."/>
            <person name="Ni N.-T."/>
            <person name="Lo P.-H."/>
            <person name="Mushyakhwo K."/>
            <person name="Lin C.-F."/>
            <person name="Nai Y.-S."/>
        </authorList>
    </citation>
    <scope>NUCLEOTIDE SEQUENCE</scope>
    <source>
        <strain evidence="1">NCHU-NPUST-175</strain>
    </source>
</reference>
<organism evidence="1 2">
    <name type="scientific">Purpureocillium lilacinum</name>
    <name type="common">Paecilomyces lilacinus</name>
    <dbReference type="NCBI Taxonomy" id="33203"/>
    <lineage>
        <taxon>Eukaryota</taxon>
        <taxon>Fungi</taxon>
        <taxon>Dikarya</taxon>
        <taxon>Ascomycota</taxon>
        <taxon>Pezizomycotina</taxon>
        <taxon>Sordariomycetes</taxon>
        <taxon>Hypocreomycetidae</taxon>
        <taxon>Hypocreales</taxon>
        <taxon>Ophiocordycipitaceae</taxon>
        <taxon>Purpureocillium</taxon>
    </lineage>
</organism>
<evidence type="ECO:0000313" key="1">
    <source>
        <dbReference type="EMBL" id="KAL3959310.1"/>
    </source>
</evidence>
<gene>
    <name evidence="1" type="ORF">ACCO45_007472</name>
</gene>
<keyword evidence="2" id="KW-1185">Reference proteome</keyword>